<dbReference type="AlphaFoldDB" id="A0AAD8B984"/>
<name>A0AAD8B984_BIOPF</name>
<dbReference type="GO" id="GO:0005249">
    <property type="term" value="F:voltage-gated potassium channel activity"/>
    <property type="evidence" value="ECO:0007669"/>
    <property type="project" value="TreeGrafter"/>
</dbReference>
<dbReference type="PANTHER" id="PTHR10217">
    <property type="entry name" value="VOLTAGE AND LIGAND GATED POTASSIUM CHANNEL"/>
    <property type="match status" value="1"/>
</dbReference>
<proteinExistence type="predicted"/>
<sequence length="59" mass="6899">MNDGFCKLAGYNRAEVMQKSSTCSFMYGELTDKETIKKVENCFEKLQHDQVEILLYKKN</sequence>
<feature type="domain" description="PAS" evidence="1">
    <location>
        <begin position="1"/>
        <end position="50"/>
    </location>
</feature>
<dbReference type="PANTHER" id="PTHR10217:SF435">
    <property type="entry name" value="POTASSIUM VOLTAGE-GATED CHANNEL PROTEIN EAG"/>
    <property type="match status" value="1"/>
</dbReference>
<dbReference type="PROSITE" id="PS50112">
    <property type="entry name" value="PAS"/>
    <property type="match status" value="1"/>
</dbReference>
<dbReference type="Pfam" id="PF13426">
    <property type="entry name" value="PAS_9"/>
    <property type="match status" value="1"/>
</dbReference>
<evidence type="ECO:0000313" key="2">
    <source>
        <dbReference type="EMBL" id="KAK0050324.1"/>
    </source>
</evidence>
<dbReference type="InterPro" id="IPR035965">
    <property type="entry name" value="PAS-like_dom_sf"/>
</dbReference>
<evidence type="ECO:0000259" key="1">
    <source>
        <dbReference type="PROSITE" id="PS50112"/>
    </source>
</evidence>
<dbReference type="GO" id="GO:0042391">
    <property type="term" value="P:regulation of membrane potential"/>
    <property type="evidence" value="ECO:0007669"/>
    <property type="project" value="TreeGrafter"/>
</dbReference>
<gene>
    <name evidence="2" type="ORF">Bpfe_020208</name>
</gene>
<dbReference type="SUPFAM" id="SSF55785">
    <property type="entry name" value="PYP-like sensor domain (PAS domain)"/>
    <property type="match status" value="1"/>
</dbReference>
<reference evidence="2" key="1">
    <citation type="journal article" date="2023" name="PLoS Negl. Trop. Dis.">
        <title>A genome sequence for Biomphalaria pfeifferi, the major vector snail for the human-infecting parasite Schistosoma mansoni.</title>
        <authorList>
            <person name="Bu L."/>
            <person name="Lu L."/>
            <person name="Laidemitt M.R."/>
            <person name="Zhang S.M."/>
            <person name="Mutuku M."/>
            <person name="Mkoji G."/>
            <person name="Steinauer M."/>
            <person name="Loker E.S."/>
        </authorList>
    </citation>
    <scope>NUCLEOTIDE SEQUENCE</scope>
    <source>
        <strain evidence="2">KasaAsao</strain>
    </source>
</reference>
<dbReference type="InterPro" id="IPR000014">
    <property type="entry name" value="PAS"/>
</dbReference>
<dbReference type="Gene3D" id="3.30.450.20">
    <property type="entry name" value="PAS domain"/>
    <property type="match status" value="1"/>
</dbReference>
<dbReference type="EMBL" id="JASAOG010000115">
    <property type="protein sequence ID" value="KAK0050324.1"/>
    <property type="molecule type" value="Genomic_DNA"/>
</dbReference>
<comment type="caution">
    <text evidence="2">The sequence shown here is derived from an EMBL/GenBank/DDBJ whole genome shotgun (WGS) entry which is preliminary data.</text>
</comment>
<keyword evidence="3" id="KW-1185">Reference proteome</keyword>
<dbReference type="Proteomes" id="UP001233172">
    <property type="component" value="Unassembled WGS sequence"/>
</dbReference>
<evidence type="ECO:0000313" key="3">
    <source>
        <dbReference type="Proteomes" id="UP001233172"/>
    </source>
</evidence>
<feature type="non-terminal residue" evidence="2">
    <location>
        <position position="59"/>
    </location>
</feature>
<protein>
    <submittedName>
        <fullName evidence="2">Potassium voltage-gated channel protein eag</fullName>
    </submittedName>
</protein>
<reference evidence="2" key="2">
    <citation type="submission" date="2023-04" db="EMBL/GenBank/DDBJ databases">
        <authorList>
            <person name="Bu L."/>
            <person name="Lu L."/>
            <person name="Laidemitt M.R."/>
            <person name="Zhang S.M."/>
            <person name="Mutuku M."/>
            <person name="Mkoji G."/>
            <person name="Steinauer M."/>
            <person name="Loker E.S."/>
        </authorList>
    </citation>
    <scope>NUCLEOTIDE SEQUENCE</scope>
    <source>
        <strain evidence="2">KasaAsao</strain>
        <tissue evidence="2">Whole Snail</tissue>
    </source>
</reference>
<organism evidence="2 3">
    <name type="scientific">Biomphalaria pfeifferi</name>
    <name type="common">Bloodfluke planorb</name>
    <name type="synonym">Freshwater snail</name>
    <dbReference type="NCBI Taxonomy" id="112525"/>
    <lineage>
        <taxon>Eukaryota</taxon>
        <taxon>Metazoa</taxon>
        <taxon>Spiralia</taxon>
        <taxon>Lophotrochozoa</taxon>
        <taxon>Mollusca</taxon>
        <taxon>Gastropoda</taxon>
        <taxon>Heterobranchia</taxon>
        <taxon>Euthyneura</taxon>
        <taxon>Panpulmonata</taxon>
        <taxon>Hygrophila</taxon>
        <taxon>Lymnaeoidea</taxon>
        <taxon>Planorbidae</taxon>
        <taxon>Biomphalaria</taxon>
    </lineage>
</organism>
<dbReference type="InterPro" id="IPR050818">
    <property type="entry name" value="KCNH_animal-type"/>
</dbReference>
<accession>A0AAD8B984</accession>
<dbReference type="GO" id="GO:0008076">
    <property type="term" value="C:voltage-gated potassium channel complex"/>
    <property type="evidence" value="ECO:0007669"/>
    <property type="project" value="TreeGrafter"/>
</dbReference>